<dbReference type="NCBIfam" id="TIGR00132">
    <property type="entry name" value="gatA"/>
    <property type="match status" value="1"/>
</dbReference>
<comment type="catalytic activity">
    <reaction evidence="9 10">
        <text>L-glutamyl-tRNA(Gln) + L-glutamine + ATP + H2O = L-glutaminyl-tRNA(Gln) + L-glutamate + ADP + phosphate + H(+)</text>
        <dbReference type="Rhea" id="RHEA:17521"/>
        <dbReference type="Rhea" id="RHEA-COMP:9681"/>
        <dbReference type="Rhea" id="RHEA-COMP:9684"/>
        <dbReference type="ChEBI" id="CHEBI:15377"/>
        <dbReference type="ChEBI" id="CHEBI:15378"/>
        <dbReference type="ChEBI" id="CHEBI:29985"/>
        <dbReference type="ChEBI" id="CHEBI:30616"/>
        <dbReference type="ChEBI" id="CHEBI:43474"/>
        <dbReference type="ChEBI" id="CHEBI:58359"/>
        <dbReference type="ChEBI" id="CHEBI:78520"/>
        <dbReference type="ChEBI" id="CHEBI:78521"/>
        <dbReference type="ChEBI" id="CHEBI:456216"/>
        <dbReference type="EC" id="6.3.5.7"/>
    </reaction>
</comment>
<feature type="active site" description="Acyl-ester intermediate" evidence="10">
    <location>
        <position position="175"/>
    </location>
</feature>
<dbReference type="SUPFAM" id="SSF75304">
    <property type="entry name" value="Amidase signature (AS) enzymes"/>
    <property type="match status" value="1"/>
</dbReference>
<dbReference type="InterPro" id="IPR020556">
    <property type="entry name" value="Amidase_CS"/>
</dbReference>
<dbReference type="PANTHER" id="PTHR11895">
    <property type="entry name" value="TRANSAMIDASE"/>
    <property type="match status" value="1"/>
</dbReference>
<dbReference type="HAMAP" id="MF_00120">
    <property type="entry name" value="GatA"/>
    <property type="match status" value="1"/>
</dbReference>
<evidence type="ECO:0000256" key="2">
    <source>
        <dbReference type="ARBA" id="ARBA00011123"/>
    </source>
</evidence>
<keyword evidence="8 10" id="KW-0648">Protein biosynthesis</keyword>
<evidence type="ECO:0000256" key="9">
    <source>
        <dbReference type="ARBA" id="ARBA00047407"/>
    </source>
</evidence>
<keyword evidence="6 10" id="KW-0547">Nucleotide-binding</keyword>
<evidence type="ECO:0000256" key="6">
    <source>
        <dbReference type="ARBA" id="ARBA00022741"/>
    </source>
</evidence>
<dbReference type="Gene3D" id="3.90.1300.10">
    <property type="entry name" value="Amidase signature (AS) domain"/>
    <property type="match status" value="1"/>
</dbReference>
<keyword evidence="5 10" id="KW-0436">Ligase</keyword>
<reference evidence="12" key="1">
    <citation type="submission" date="2021-11" db="EMBL/GenBank/DDBJ databases">
        <title>Halomonas sp., isolated from a coastal aquaculture zone in Dongshan Bay.</title>
        <authorList>
            <person name="Lin W."/>
        </authorList>
    </citation>
    <scope>NUCLEOTIDE SEQUENCE</scope>
    <source>
        <strain evidence="12">Yzlin-01</strain>
    </source>
</reference>
<comment type="caution">
    <text evidence="12">The sequence shown here is derived from an EMBL/GenBank/DDBJ whole genome shotgun (WGS) entry which is preliminary data.</text>
</comment>
<feature type="active site" description="Charge relay system" evidence="10">
    <location>
        <position position="76"/>
    </location>
</feature>
<evidence type="ECO:0000259" key="11">
    <source>
        <dbReference type="Pfam" id="PF01425"/>
    </source>
</evidence>
<evidence type="ECO:0000313" key="12">
    <source>
        <dbReference type="EMBL" id="MCS2609983.1"/>
    </source>
</evidence>
<evidence type="ECO:0000256" key="8">
    <source>
        <dbReference type="ARBA" id="ARBA00022917"/>
    </source>
</evidence>
<gene>
    <name evidence="10 12" type="primary">gatA</name>
    <name evidence="12" type="ORF">LLY24_11730</name>
</gene>
<comment type="function">
    <text evidence="10">Allows the formation of correctly charged Gln-tRNA(Gln) through the transamidation of misacylated Glu-tRNA(Gln) in organisms which lack glutaminyl-tRNA synthetase. The reaction takes place in the presence of glutamine and ATP through an activated gamma-phospho-Glu-tRNA(Gln).</text>
</comment>
<comment type="similarity">
    <text evidence="1 10">Belongs to the amidase family. GatA subfamily.</text>
</comment>
<evidence type="ECO:0000256" key="4">
    <source>
        <dbReference type="ARBA" id="ARBA00014428"/>
    </source>
</evidence>
<dbReference type="InterPro" id="IPR023631">
    <property type="entry name" value="Amidase_dom"/>
</dbReference>
<evidence type="ECO:0000256" key="3">
    <source>
        <dbReference type="ARBA" id="ARBA00012739"/>
    </source>
</evidence>
<dbReference type="InterPro" id="IPR000120">
    <property type="entry name" value="Amidase"/>
</dbReference>
<evidence type="ECO:0000256" key="1">
    <source>
        <dbReference type="ARBA" id="ARBA00008069"/>
    </source>
</evidence>
<feature type="active site" description="Charge relay system" evidence="10">
    <location>
        <position position="151"/>
    </location>
</feature>
<organism evidence="12 13">
    <name type="scientific">Halomonas dongshanensis</name>
    <dbReference type="NCBI Taxonomy" id="2890835"/>
    <lineage>
        <taxon>Bacteria</taxon>
        <taxon>Pseudomonadati</taxon>
        <taxon>Pseudomonadota</taxon>
        <taxon>Gammaproteobacteria</taxon>
        <taxon>Oceanospirillales</taxon>
        <taxon>Halomonadaceae</taxon>
        <taxon>Halomonas</taxon>
    </lineage>
</organism>
<dbReference type="RefSeq" id="WP_259036488.1">
    <property type="nucleotide sequence ID" value="NZ_JAJISC010000005.1"/>
</dbReference>
<accession>A0ABT2EEI1</accession>
<dbReference type="Pfam" id="PF01425">
    <property type="entry name" value="Amidase"/>
    <property type="match status" value="1"/>
</dbReference>
<evidence type="ECO:0000256" key="7">
    <source>
        <dbReference type="ARBA" id="ARBA00022840"/>
    </source>
</evidence>
<keyword evidence="7 10" id="KW-0067">ATP-binding</keyword>
<feature type="domain" description="Amidase" evidence="11">
    <location>
        <begin position="22"/>
        <end position="462"/>
    </location>
</feature>
<evidence type="ECO:0000256" key="5">
    <source>
        <dbReference type="ARBA" id="ARBA00022598"/>
    </source>
</evidence>
<sequence>MHDQTLTQLAAALASGELSSRELTAHYLKRIERFDGTLNSYITVTADQALERAEAADKARAAGKAGLLTGIPLALKDIFCTQGVKTTCGSKMLDNFIAPYDATVVERLSAAGTVSLGKTNMDEFAMGSSNENSHYGAVKNPWDLSAVPGGSSGGSAAAVAADLAPAALGTDTGGSIRQPAAFCGITGLKPTYGRVSRFGIIAYASSLDQAGPMARSAEDCAHLMNVISGHDGRDSTSVTRGVPDYTETLGAPLSGLKIGLPKEYFGDGLTTEVEQAVREAIKVYESLGATVREVSLPHTHYAIPAYYVIAPAEASSNLSRYDGVRFGHRCDDPSDLFDLYTRSRAEGFGDEVKRRILIGTHTLSEGFFDAYYKKAQQVRRLIRQDFLDAFEEVDVLMGPASPTPAFDLGAKKDPVSMYLQDIYTIAVNLAGIPGISIPAGLAANRPVGLQILGTHFAEAKLLNVAHQFQQATDWHLQRPAFALENA</sequence>
<comment type="subunit">
    <text evidence="2 10">Heterotrimer of A, B and C subunits.</text>
</comment>
<name>A0ABT2EEI1_9GAMM</name>
<proteinExistence type="inferred from homology"/>
<dbReference type="Proteomes" id="UP001165542">
    <property type="component" value="Unassembled WGS sequence"/>
</dbReference>
<dbReference type="PANTHER" id="PTHR11895:SF151">
    <property type="entry name" value="GLUTAMYL-TRNA(GLN) AMIDOTRANSFERASE SUBUNIT A"/>
    <property type="match status" value="1"/>
</dbReference>
<dbReference type="InterPro" id="IPR004412">
    <property type="entry name" value="GatA"/>
</dbReference>
<evidence type="ECO:0000313" key="13">
    <source>
        <dbReference type="Proteomes" id="UP001165542"/>
    </source>
</evidence>
<evidence type="ECO:0000256" key="10">
    <source>
        <dbReference type="HAMAP-Rule" id="MF_00120"/>
    </source>
</evidence>
<protein>
    <recommendedName>
        <fullName evidence="4 10">Glutamyl-tRNA(Gln) amidotransferase subunit A</fullName>
        <shortName evidence="10">Glu-ADT subunit A</shortName>
        <ecNumber evidence="3 10">6.3.5.7</ecNumber>
    </recommendedName>
</protein>
<keyword evidence="13" id="KW-1185">Reference proteome</keyword>
<dbReference type="InterPro" id="IPR036928">
    <property type="entry name" value="AS_sf"/>
</dbReference>
<dbReference type="EC" id="6.3.5.7" evidence="3 10"/>
<dbReference type="PROSITE" id="PS00571">
    <property type="entry name" value="AMIDASES"/>
    <property type="match status" value="1"/>
</dbReference>
<dbReference type="EMBL" id="JAJISC010000005">
    <property type="protein sequence ID" value="MCS2609983.1"/>
    <property type="molecule type" value="Genomic_DNA"/>
</dbReference>